<comment type="catalytic activity">
    <reaction evidence="6">
        <text>3'-dephospho-CoA + GTP = GDP + CoA + H(+)</text>
        <dbReference type="Rhea" id="RHEA:61156"/>
        <dbReference type="ChEBI" id="CHEBI:15378"/>
        <dbReference type="ChEBI" id="CHEBI:37565"/>
        <dbReference type="ChEBI" id="CHEBI:57287"/>
        <dbReference type="ChEBI" id="CHEBI:57328"/>
        <dbReference type="ChEBI" id="CHEBI:58189"/>
        <dbReference type="EC" id="2.7.1.237"/>
    </reaction>
</comment>
<dbReference type="PIRSF" id="PIRSF006533">
    <property type="entry name" value="UCP006533"/>
    <property type="match status" value="1"/>
</dbReference>
<comment type="function">
    <text evidence="6">Catalyzes the GTP-dependent phosphorylation of the 3'-hydroxyl group of dephosphocoenzyme A to form coenzyme A (CoA).</text>
</comment>
<comment type="caution">
    <text evidence="7">The sequence shown here is derived from an EMBL/GenBank/DDBJ whole genome shotgun (WGS) entry which is preliminary data.</text>
</comment>
<dbReference type="PANTHER" id="PTHR40732:SF1">
    <property type="entry name" value="GTP-DEPENDENT DEPHOSPHO-COA KINASE"/>
    <property type="match status" value="1"/>
</dbReference>
<feature type="binding site" evidence="6">
    <location>
        <position position="42"/>
    </location>
    <ligand>
        <name>GTP</name>
        <dbReference type="ChEBI" id="CHEBI:37565"/>
    </ligand>
</feature>
<evidence type="ECO:0000313" key="8">
    <source>
        <dbReference type="Proteomes" id="UP001273136"/>
    </source>
</evidence>
<keyword evidence="5 6" id="KW-0342">GTP-binding</keyword>
<dbReference type="Proteomes" id="UP001273136">
    <property type="component" value="Unassembled WGS sequence"/>
</dbReference>
<feature type="binding site" evidence="6">
    <location>
        <position position="41"/>
    </location>
    <ligand>
        <name>GTP</name>
        <dbReference type="ChEBI" id="CHEBI:37565"/>
    </ligand>
</feature>
<dbReference type="EC" id="2.7.1.237" evidence="6"/>
<sequence>MLVLPSEHRGLFKQPFGTLFPEFSDIVPMISGRMLCTVGDVVTHSALSRGIIPAVGVIDGLTMRSPYLEMPEISQHILHVKNPAGTITDELVETLAEAVTSTPCVIMVDGEEDLAVLPLIGLLPDDALVIYGQPNEGVVLCSVTPELRQRADYLLSCFVRC</sequence>
<gene>
    <name evidence="7" type="ORF">McpAg1_12960</name>
</gene>
<comment type="pathway">
    <text evidence="6">Cofactor biosynthesis; coenzyme A biosynthesis.</text>
</comment>
<keyword evidence="8" id="KW-1185">Reference proteome</keyword>
<keyword evidence="2 6" id="KW-0547">Nucleotide-binding</keyword>
<name>A0AAE4MBI9_9EURY</name>
<organism evidence="7 8">
    <name type="scientific">Methanorbis furvi</name>
    <dbReference type="NCBI Taxonomy" id="3028299"/>
    <lineage>
        <taxon>Archaea</taxon>
        <taxon>Methanobacteriati</taxon>
        <taxon>Methanobacteriota</taxon>
        <taxon>Stenosarchaea group</taxon>
        <taxon>Methanomicrobia</taxon>
        <taxon>Methanomicrobiales</taxon>
        <taxon>Methanocorpusculaceae</taxon>
        <taxon>Methanorbis</taxon>
    </lineage>
</organism>
<comment type="similarity">
    <text evidence="6">Belongs to the GTP-dependent DPCK family.</text>
</comment>
<feature type="binding site" evidence="6">
    <location>
        <position position="59"/>
    </location>
    <ligand>
        <name>GTP</name>
        <dbReference type="ChEBI" id="CHEBI:37565"/>
    </ligand>
</feature>
<comment type="caution">
    <text evidence="6">Lacks conserved residue(s) required for the propagation of feature annotation.</text>
</comment>
<dbReference type="RefSeq" id="WP_338094477.1">
    <property type="nucleotide sequence ID" value="NZ_JAWDKA010000006.1"/>
</dbReference>
<dbReference type="PANTHER" id="PTHR40732">
    <property type="entry name" value="UPF0218 PROTEIN TK1697"/>
    <property type="match status" value="1"/>
</dbReference>
<dbReference type="AlphaFoldDB" id="A0AAE4MBI9"/>
<proteinExistence type="inferred from homology"/>
<dbReference type="GO" id="GO:0005525">
    <property type="term" value="F:GTP binding"/>
    <property type="evidence" value="ECO:0007669"/>
    <property type="project" value="UniProtKB-UniRule"/>
</dbReference>
<keyword evidence="3 6" id="KW-0418">Kinase</keyword>
<evidence type="ECO:0000256" key="6">
    <source>
        <dbReference type="HAMAP-Rule" id="MF_00590"/>
    </source>
</evidence>
<evidence type="ECO:0000256" key="2">
    <source>
        <dbReference type="ARBA" id="ARBA00022741"/>
    </source>
</evidence>
<dbReference type="GO" id="GO:0016301">
    <property type="term" value="F:kinase activity"/>
    <property type="evidence" value="ECO:0007669"/>
    <property type="project" value="UniProtKB-UniRule"/>
</dbReference>
<accession>A0AAE4MBI9</accession>
<protein>
    <recommendedName>
        <fullName evidence="6">GTP-dependent dephospho-CoA kinase</fullName>
        <ecNumber evidence="6">2.7.1.237</ecNumber>
    </recommendedName>
    <alternativeName>
        <fullName evidence="6">Dephospho-coenzyme A kinase</fullName>
        <shortName evidence="6">DPCK</shortName>
    </alternativeName>
</protein>
<keyword evidence="1 6" id="KW-0808">Transferase</keyword>
<evidence type="ECO:0000313" key="7">
    <source>
        <dbReference type="EMBL" id="MDV0442072.1"/>
    </source>
</evidence>
<evidence type="ECO:0000256" key="3">
    <source>
        <dbReference type="ARBA" id="ARBA00022777"/>
    </source>
</evidence>
<evidence type="ECO:0000256" key="4">
    <source>
        <dbReference type="ARBA" id="ARBA00022993"/>
    </source>
</evidence>
<dbReference type="HAMAP" id="MF_00590">
    <property type="entry name" value="Dephospho_CoA_kinase_GTP_dep"/>
    <property type="match status" value="1"/>
</dbReference>
<dbReference type="GO" id="GO:0015937">
    <property type="term" value="P:coenzyme A biosynthetic process"/>
    <property type="evidence" value="ECO:0007669"/>
    <property type="project" value="UniProtKB-UniRule"/>
</dbReference>
<dbReference type="EMBL" id="JAWDKA010000006">
    <property type="protein sequence ID" value="MDV0442072.1"/>
    <property type="molecule type" value="Genomic_DNA"/>
</dbReference>
<keyword evidence="4 6" id="KW-0173">Coenzyme A biosynthesis</keyword>
<dbReference type="Pfam" id="PF04019">
    <property type="entry name" value="DUF359"/>
    <property type="match status" value="1"/>
</dbReference>
<feature type="binding site" evidence="6">
    <location>
        <position position="40"/>
    </location>
    <ligand>
        <name>GTP</name>
        <dbReference type="ChEBI" id="CHEBI:37565"/>
    </ligand>
</feature>
<feature type="binding site" evidence="6">
    <location>
        <position position="112"/>
    </location>
    <ligand>
        <name>GTP</name>
        <dbReference type="ChEBI" id="CHEBI:37565"/>
    </ligand>
</feature>
<evidence type="ECO:0000256" key="1">
    <source>
        <dbReference type="ARBA" id="ARBA00022679"/>
    </source>
</evidence>
<reference evidence="7" key="1">
    <citation type="submission" date="2023-06" db="EMBL/GenBank/DDBJ databases">
        <title>Genome sequence of Methancorpusculaceae sp. Ag1.</title>
        <authorList>
            <person name="Protasov E."/>
            <person name="Platt K."/>
            <person name="Poehlein A."/>
            <person name="Daniel R."/>
            <person name="Brune A."/>
        </authorList>
    </citation>
    <scope>NUCLEOTIDE SEQUENCE</scope>
    <source>
        <strain evidence="7">Ag1</strain>
    </source>
</reference>
<dbReference type="InterPro" id="IPR007164">
    <property type="entry name" value="GTP-dep_dephospho-CoA_kin"/>
</dbReference>
<evidence type="ECO:0000256" key="5">
    <source>
        <dbReference type="ARBA" id="ARBA00023134"/>
    </source>
</evidence>